<dbReference type="Gene3D" id="3.10.350.10">
    <property type="entry name" value="LysM domain"/>
    <property type="match status" value="3"/>
</dbReference>
<dbReference type="InterPro" id="IPR018392">
    <property type="entry name" value="LysM"/>
</dbReference>
<dbReference type="SMART" id="SM00257">
    <property type="entry name" value="LysM"/>
    <property type="match status" value="3"/>
</dbReference>
<dbReference type="PANTHER" id="PTHR34997:SF1">
    <property type="entry name" value="PEPTIDOGLYCAN-BINDING LYSIN DOMAIN"/>
    <property type="match status" value="1"/>
</dbReference>
<sequence length="160" mass="17420">QVESGPTCYSIRAASNISEELFVQLNPTTNCDALQVGQKLCVSEAERLFCYEHVPVSAGDSCWSIRTAHQLDEREFMEMNDGVECDKLAIGQNLCVRAGTDFEQANSTVAPTTAEPTPVFECPEAVTVRPGDTCHGIAVAFKITVDELKEANDDVECESL</sequence>
<dbReference type="SUPFAM" id="SSF54106">
    <property type="entry name" value="LysM domain"/>
    <property type="match status" value="3"/>
</dbReference>
<dbReference type="AlphaFoldDB" id="A0AAN5CYL3"/>
<dbReference type="PANTHER" id="PTHR34997">
    <property type="entry name" value="AM15"/>
    <property type="match status" value="1"/>
</dbReference>
<dbReference type="Pfam" id="PF01476">
    <property type="entry name" value="LysM"/>
    <property type="match status" value="3"/>
</dbReference>
<protein>
    <recommendedName>
        <fullName evidence="3">LysM domain-containing protein</fullName>
    </recommendedName>
</protein>
<keyword evidence="1" id="KW-0147">Chitin-binding</keyword>
<feature type="domain" description="LysM" evidence="3">
    <location>
        <begin position="52"/>
        <end position="96"/>
    </location>
</feature>
<evidence type="ECO:0000256" key="1">
    <source>
        <dbReference type="ARBA" id="ARBA00022669"/>
    </source>
</evidence>
<feature type="domain" description="LysM" evidence="3">
    <location>
        <begin position="124"/>
        <end position="160"/>
    </location>
</feature>
<evidence type="ECO:0000256" key="2">
    <source>
        <dbReference type="ARBA" id="ARBA00023026"/>
    </source>
</evidence>
<feature type="non-terminal residue" evidence="4">
    <location>
        <position position="1"/>
    </location>
</feature>
<name>A0AAN5CYL3_9BILA</name>
<feature type="domain" description="LysM" evidence="3">
    <location>
        <begin position="1"/>
        <end position="42"/>
    </location>
</feature>
<reference evidence="5" key="1">
    <citation type="submission" date="2022-10" db="EMBL/GenBank/DDBJ databases">
        <title>Genome assembly of Pristionchus species.</title>
        <authorList>
            <person name="Yoshida K."/>
            <person name="Sommer R.J."/>
        </authorList>
    </citation>
    <scope>NUCLEOTIDE SEQUENCE [LARGE SCALE GENOMIC DNA]</scope>
    <source>
        <strain evidence="5">RS5460</strain>
    </source>
</reference>
<dbReference type="Proteomes" id="UP001328107">
    <property type="component" value="Unassembled WGS sequence"/>
</dbReference>
<dbReference type="GO" id="GO:0008061">
    <property type="term" value="F:chitin binding"/>
    <property type="evidence" value="ECO:0007669"/>
    <property type="project" value="UniProtKB-KW"/>
</dbReference>
<keyword evidence="5" id="KW-1185">Reference proteome</keyword>
<feature type="non-terminal residue" evidence="4">
    <location>
        <position position="160"/>
    </location>
</feature>
<evidence type="ECO:0000259" key="3">
    <source>
        <dbReference type="PROSITE" id="PS51782"/>
    </source>
</evidence>
<dbReference type="CDD" id="cd00118">
    <property type="entry name" value="LysM"/>
    <property type="match status" value="3"/>
</dbReference>
<comment type="caution">
    <text evidence="4">The sequence shown here is derived from an EMBL/GenBank/DDBJ whole genome shotgun (WGS) entry which is preliminary data.</text>
</comment>
<dbReference type="InterPro" id="IPR036779">
    <property type="entry name" value="LysM_dom_sf"/>
</dbReference>
<gene>
    <name evidence="4" type="ORF">PMAYCL1PPCAC_22627</name>
</gene>
<evidence type="ECO:0000313" key="5">
    <source>
        <dbReference type="Proteomes" id="UP001328107"/>
    </source>
</evidence>
<keyword evidence="2" id="KW-0843">Virulence</keyword>
<dbReference type="PROSITE" id="PS51782">
    <property type="entry name" value="LYSM"/>
    <property type="match status" value="3"/>
</dbReference>
<dbReference type="EMBL" id="BTRK01000005">
    <property type="protein sequence ID" value="GMR52432.1"/>
    <property type="molecule type" value="Genomic_DNA"/>
</dbReference>
<evidence type="ECO:0000313" key="4">
    <source>
        <dbReference type="EMBL" id="GMR52432.1"/>
    </source>
</evidence>
<dbReference type="InterPro" id="IPR052210">
    <property type="entry name" value="LysM1-like"/>
</dbReference>
<organism evidence="4 5">
    <name type="scientific">Pristionchus mayeri</name>
    <dbReference type="NCBI Taxonomy" id="1317129"/>
    <lineage>
        <taxon>Eukaryota</taxon>
        <taxon>Metazoa</taxon>
        <taxon>Ecdysozoa</taxon>
        <taxon>Nematoda</taxon>
        <taxon>Chromadorea</taxon>
        <taxon>Rhabditida</taxon>
        <taxon>Rhabditina</taxon>
        <taxon>Diplogasteromorpha</taxon>
        <taxon>Diplogasteroidea</taxon>
        <taxon>Neodiplogasteridae</taxon>
        <taxon>Pristionchus</taxon>
    </lineage>
</organism>
<proteinExistence type="predicted"/>
<accession>A0AAN5CYL3</accession>